<dbReference type="AlphaFoldDB" id="A0A1W1IJB6"/>
<protein>
    <submittedName>
        <fullName evidence="1">Uncharacterized protein</fullName>
    </submittedName>
</protein>
<proteinExistence type="predicted"/>
<dbReference type="Proteomes" id="UP000195985">
    <property type="component" value="Unassembled WGS sequence"/>
</dbReference>
<name>A0A1W1IJB6_9LACT</name>
<keyword evidence="2" id="KW-1185">Reference proteome</keyword>
<sequence>MAIIQVAYGVPDDVYVGLETGELTRFGSVVRGRTGFKMHLKEVQIPKTEMSASSRIEQLTPINFEHFRSQTCSGDASYGSWLHSCERPPLDAEYGLG</sequence>
<reference evidence="2" key="1">
    <citation type="submission" date="2016-04" db="EMBL/GenBank/DDBJ databases">
        <authorList>
            <person name="Strepis N."/>
        </authorList>
    </citation>
    <scope>NUCLEOTIDE SEQUENCE [LARGE SCALE GENOMIC DNA]</scope>
</reference>
<accession>A0A1W1IJB6</accession>
<evidence type="ECO:0000313" key="1">
    <source>
        <dbReference type="EMBL" id="SLM53081.1"/>
    </source>
</evidence>
<evidence type="ECO:0000313" key="2">
    <source>
        <dbReference type="Proteomes" id="UP000195985"/>
    </source>
</evidence>
<organism evidence="1 2">
    <name type="scientific">Trichococcus pasteurii</name>
    <dbReference type="NCBI Taxonomy" id="43064"/>
    <lineage>
        <taxon>Bacteria</taxon>
        <taxon>Bacillati</taxon>
        <taxon>Bacillota</taxon>
        <taxon>Bacilli</taxon>
        <taxon>Lactobacillales</taxon>
        <taxon>Carnobacteriaceae</taxon>
        <taxon>Trichococcus</taxon>
    </lineage>
</organism>
<gene>
    <name evidence="1" type="ORF">TPAS_2793</name>
</gene>
<dbReference type="EMBL" id="FWEY01000011">
    <property type="protein sequence ID" value="SLM53081.1"/>
    <property type="molecule type" value="Genomic_DNA"/>
</dbReference>